<proteinExistence type="predicted"/>
<reference evidence="1" key="2">
    <citation type="submission" date="2021-09" db="EMBL/GenBank/DDBJ databases">
        <authorList>
            <person name="Gilroy R."/>
        </authorList>
    </citation>
    <scope>NUCLEOTIDE SEQUENCE</scope>
    <source>
        <strain evidence="1">ChiGjej2B2-7701</strain>
    </source>
</reference>
<gene>
    <name evidence="1" type="ORF">K8U80_02995</name>
</gene>
<reference evidence="1" key="1">
    <citation type="journal article" date="2021" name="PeerJ">
        <title>Extensive microbial diversity within the chicken gut microbiome revealed by metagenomics and culture.</title>
        <authorList>
            <person name="Gilroy R."/>
            <person name="Ravi A."/>
            <person name="Getino M."/>
            <person name="Pursley I."/>
            <person name="Horton D.L."/>
            <person name="Alikhan N.F."/>
            <person name="Baker D."/>
            <person name="Gharbi K."/>
            <person name="Hall N."/>
            <person name="Watson M."/>
            <person name="Adriaenssens E.M."/>
            <person name="Foster-Nyarko E."/>
            <person name="Jarju S."/>
            <person name="Secka A."/>
            <person name="Antonio M."/>
            <person name="Oren A."/>
            <person name="Chaudhuri R.R."/>
            <person name="La Ragione R."/>
            <person name="Hildebrand F."/>
            <person name="Pallen M.J."/>
        </authorList>
    </citation>
    <scope>NUCLEOTIDE SEQUENCE</scope>
    <source>
        <strain evidence="1">ChiGjej2B2-7701</strain>
    </source>
</reference>
<accession>A0A921IR40</accession>
<evidence type="ECO:0000313" key="2">
    <source>
        <dbReference type="Proteomes" id="UP000746751"/>
    </source>
</evidence>
<organism evidence="1 2">
    <name type="scientific">Collinsella ihumii</name>
    <dbReference type="NCBI Taxonomy" id="1720204"/>
    <lineage>
        <taxon>Bacteria</taxon>
        <taxon>Bacillati</taxon>
        <taxon>Actinomycetota</taxon>
        <taxon>Coriobacteriia</taxon>
        <taxon>Coriobacteriales</taxon>
        <taxon>Coriobacteriaceae</taxon>
        <taxon>Collinsella</taxon>
    </lineage>
</organism>
<evidence type="ECO:0000313" key="1">
    <source>
        <dbReference type="EMBL" id="HJG30345.1"/>
    </source>
</evidence>
<name>A0A921IR40_9ACTN</name>
<dbReference type="EMBL" id="DYVF01000022">
    <property type="protein sequence ID" value="HJG30345.1"/>
    <property type="molecule type" value="Genomic_DNA"/>
</dbReference>
<dbReference type="AlphaFoldDB" id="A0A921IR40"/>
<dbReference type="Proteomes" id="UP000746751">
    <property type="component" value="Unassembled WGS sequence"/>
</dbReference>
<comment type="caution">
    <text evidence="1">The sequence shown here is derived from an EMBL/GenBank/DDBJ whole genome shotgun (WGS) entry which is preliminary data.</text>
</comment>
<dbReference type="Pfam" id="PF14907">
    <property type="entry name" value="NTP_transf_5"/>
    <property type="match status" value="2"/>
</dbReference>
<sequence length="416" mass="46956">MSSNPIRGGLNPAERYLIHLVSCAFSGATARDLPDSCTWRSIFDLACQNSIPGLLYSSIKHVSSIPDDVASAWAASANMTMLRAVQFEAERAVVCELLARAGFGYVVIKGPVVAGAYDAMEQRSMADNDILYGIIEADPSSGEYRIAGMTERDRRCTIERSQVTVQKIMGELGYTVVEQLPDACDIHFAKPPFLSFELHHALMEIDSPFYSYYANPWRRARKTDGTPGDVSGEFHFSLEDHYVYLVTHAAKHFRRSGAGIRILADVIAYRRAYTHELDMEYVHRELAVLGLLDFERELWSLACAVVADGPFDEDAERALHYMIACGTYGTEDEQFRLRLLRKSDEAKSGNMLFSEIRRFFSPEEACPRSLRPFAQRGLLRPLFPFARIAMFLSKAIAHPHEQLRKIRYLLFGQGER</sequence>
<dbReference type="InterPro" id="IPR039498">
    <property type="entry name" value="NTP_transf_5"/>
</dbReference>
<protein>
    <submittedName>
        <fullName evidence="1">Nucleotidyltransferase family protein</fullName>
    </submittedName>
</protein>